<feature type="compositionally biased region" description="Polar residues" evidence="5">
    <location>
        <begin position="404"/>
        <end position="413"/>
    </location>
</feature>
<evidence type="ECO:0000256" key="1">
    <source>
        <dbReference type="ARBA" id="ARBA00004141"/>
    </source>
</evidence>
<dbReference type="PANTHER" id="PTHR23423">
    <property type="entry name" value="ORGANIC SOLUTE TRANSPORTER-RELATED"/>
    <property type="match status" value="1"/>
</dbReference>
<evidence type="ECO:0000256" key="2">
    <source>
        <dbReference type="ARBA" id="ARBA00022692"/>
    </source>
</evidence>
<feature type="transmembrane region" description="Helical" evidence="6">
    <location>
        <begin position="277"/>
        <end position="298"/>
    </location>
</feature>
<dbReference type="Proteomes" id="UP000515159">
    <property type="component" value="Chromosome 1"/>
</dbReference>
<evidence type="ECO:0000313" key="7">
    <source>
        <dbReference type="Proteomes" id="UP000515159"/>
    </source>
</evidence>
<proteinExistence type="predicted"/>
<keyword evidence="7" id="KW-1185">Reference proteome</keyword>
<dbReference type="KEGG" id="gsh:117349720"/>
<organism evidence="7 8">
    <name type="scientific">Geotrypetes seraphini</name>
    <name type="common">Gaboon caecilian</name>
    <name type="synonym">Caecilia seraphini</name>
    <dbReference type="NCBI Taxonomy" id="260995"/>
    <lineage>
        <taxon>Eukaryota</taxon>
        <taxon>Metazoa</taxon>
        <taxon>Chordata</taxon>
        <taxon>Craniata</taxon>
        <taxon>Vertebrata</taxon>
        <taxon>Euteleostomi</taxon>
        <taxon>Amphibia</taxon>
        <taxon>Gymnophiona</taxon>
        <taxon>Geotrypetes</taxon>
    </lineage>
</organism>
<keyword evidence="2 6" id="KW-0812">Transmembrane</keyword>
<dbReference type="InterPro" id="IPR005178">
    <property type="entry name" value="Ostalpha/TMEM184C"/>
</dbReference>
<dbReference type="AlphaFoldDB" id="A0A6P8PV71"/>
<dbReference type="GO" id="GO:0016020">
    <property type="term" value="C:membrane"/>
    <property type="evidence" value="ECO:0007669"/>
    <property type="project" value="UniProtKB-SubCell"/>
</dbReference>
<name>A0A6P8PV71_GEOSA</name>
<evidence type="ECO:0000256" key="5">
    <source>
        <dbReference type="SAM" id="MobiDB-lite"/>
    </source>
</evidence>
<evidence type="ECO:0000256" key="3">
    <source>
        <dbReference type="ARBA" id="ARBA00022989"/>
    </source>
</evidence>
<feature type="transmembrane region" description="Helical" evidence="6">
    <location>
        <begin position="33"/>
        <end position="57"/>
    </location>
</feature>
<dbReference type="InParanoid" id="A0A6P8PV71"/>
<feature type="transmembrane region" description="Helical" evidence="6">
    <location>
        <begin position="102"/>
        <end position="121"/>
    </location>
</feature>
<feature type="region of interest" description="Disordered" evidence="5">
    <location>
        <begin position="404"/>
        <end position="435"/>
    </location>
</feature>
<reference evidence="8" key="1">
    <citation type="submission" date="2025-08" db="UniProtKB">
        <authorList>
            <consortium name="RefSeq"/>
        </authorList>
    </citation>
    <scope>IDENTIFICATION</scope>
</reference>
<protein>
    <submittedName>
        <fullName evidence="8">Organic solute transporter subunit alpha-like isoform X1</fullName>
    </submittedName>
</protein>
<dbReference type="SMART" id="SM01417">
    <property type="entry name" value="Solute_trans_a"/>
    <property type="match status" value="1"/>
</dbReference>
<feature type="region of interest" description="Disordered" evidence="5">
    <location>
        <begin position="312"/>
        <end position="354"/>
    </location>
</feature>
<dbReference type="Pfam" id="PF03619">
    <property type="entry name" value="Solute_trans_a"/>
    <property type="match status" value="1"/>
</dbReference>
<dbReference type="RefSeq" id="XP_033779206.1">
    <property type="nucleotide sequence ID" value="XM_033923315.1"/>
</dbReference>
<accession>A0A6P8PV71</accession>
<feature type="transmembrane region" description="Helical" evidence="6">
    <location>
        <begin position="160"/>
        <end position="183"/>
    </location>
</feature>
<gene>
    <name evidence="8" type="primary">LOC117349720</name>
</gene>
<comment type="subcellular location">
    <subcellularLocation>
        <location evidence="1">Membrane</location>
        <topology evidence="1">Multi-pass membrane protein</topology>
    </subcellularLocation>
</comment>
<feature type="transmembrane region" description="Helical" evidence="6">
    <location>
        <begin position="233"/>
        <end position="254"/>
    </location>
</feature>
<evidence type="ECO:0000313" key="8">
    <source>
        <dbReference type="RefSeq" id="XP_033779206.1"/>
    </source>
</evidence>
<dbReference type="OrthoDB" id="5832279at2759"/>
<feature type="transmembrane region" description="Helical" evidence="6">
    <location>
        <begin position="203"/>
        <end position="221"/>
    </location>
</feature>
<evidence type="ECO:0000256" key="6">
    <source>
        <dbReference type="SAM" id="Phobius"/>
    </source>
</evidence>
<dbReference type="GeneID" id="117349720"/>
<keyword evidence="4 6" id="KW-0472">Membrane</keyword>
<keyword evidence="3 6" id="KW-1133">Transmembrane helix</keyword>
<sequence>MHVGENMAKGNCSLPGGNFPLSSEFFQVIKNELWIFIIPAAVALIQVALFLEEMGFFLRNVTSAHRTCLYLWILGVYPVYCVTSIIGMYIPRSSTVCNFVASIYHSMTLWKFLALITDFFGGKTRMLEELEGEKVAPNPVPCCCCCCLPNISVNRVSLRWMTIAVFQLSAVRTILFFLCLILWTDEKYDYGDVDYTSPNSYINILIGISTFLSFYGYLLFYKATRNALQGFSLRSKFICIILVLVLCGLQSGILETMGALGAIPCIPPFSVQTRSQIIFYYSLTVEMFFIGIFARFCFRKVEPSPEAVHLDRRVKQPKVHKSSQTNSAYLPSPGMSDTDDLSLGANPSHLSDSEDSLCHIEHAPLDRFEFEMAQKLQMGFWDSKEFIPPADKDTKSIPRELQTTARLKPNSFSPVRKHSRTEQEDQTRNTSNTVNYNVSHGIPNGIQVHAQINYINANEATVV</sequence>
<feature type="transmembrane region" description="Helical" evidence="6">
    <location>
        <begin position="69"/>
        <end position="90"/>
    </location>
</feature>
<evidence type="ECO:0000256" key="4">
    <source>
        <dbReference type="ARBA" id="ARBA00023136"/>
    </source>
</evidence>